<reference evidence="1 2" key="1">
    <citation type="journal article" date="2023" name="G3 (Bethesda)">
        <title>A chromosome-length genome assembly and annotation of blackberry (Rubus argutus, cv. 'Hillquist').</title>
        <authorList>
            <person name="Bruna T."/>
            <person name="Aryal R."/>
            <person name="Dudchenko O."/>
            <person name="Sargent D.J."/>
            <person name="Mead D."/>
            <person name="Buti M."/>
            <person name="Cavallini A."/>
            <person name="Hytonen T."/>
            <person name="Andres J."/>
            <person name="Pham M."/>
            <person name="Weisz D."/>
            <person name="Mascagni F."/>
            <person name="Usai G."/>
            <person name="Natali L."/>
            <person name="Bassil N."/>
            <person name="Fernandez G.E."/>
            <person name="Lomsadze A."/>
            <person name="Armour M."/>
            <person name="Olukolu B."/>
            <person name="Poorten T."/>
            <person name="Britton C."/>
            <person name="Davik J."/>
            <person name="Ashrafi H."/>
            <person name="Aiden E.L."/>
            <person name="Borodovsky M."/>
            <person name="Worthington M."/>
        </authorList>
    </citation>
    <scope>NUCLEOTIDE SEQUENCE [LARGE SCALE GENOMIC DNA]</scope>
    <source>
        <strain evidence="1">PI 553951</strain>
    </source>
</reference>
<dbReference type="Pfam" id="PF14223">
    <property type="entry name" value="Retrotran_gag_2"/>
    <property type="match status" value="1"/>
</dbReference>
<organism evidence="1 2">
    <name type="scientific">Rubus argutus</name>
    <name type="common">Southern blackberry</name>
    <dbReference type="NCBI Taxonomy" id="59490"/>
    <lineage>
        <taxon>Eukaryota</taxon>
        <taxon>Viridiplantae</taxon>
        <taxon>Streptophyta</taxon>
        <taxon>Embryophyta</taxon>
        <taxon>Tracheophyta</taxon>
        <taxon>Spermatophyta</taxon>
        <taxon>Magnoliopsida</taxon>
        <taxon>eudicotyledons</taxon>
        <taxon>Gunneridae</taxon>
        <taxon>Pentapetalae</taxon>
        <taxon>rosids</taxon>
        <taxon>fabids</taxon>
        <taxon>Rosales</taxon>
        <taxon>Rosaceae</taxon>
        <taxon>Rosoideae</taxon>
        <taxon>Rosoideae incertae sedis</taxon>
        <taxon>Rubus</taxon>
    </lineage>
</organism>
<keyword evidence="2" id="KW-1185">Reference proteome</keyword>
<evidence type="ECO:0008006" key="3">
    <source>
        <dbReference type="Google" id="ProtNLM"/>
    </source>
</evidence>
<accession>A0AAW1WF65</accession>
<protein>
    <recommendedName>
        <fullName evidence="3">UBN2 domain-containing protein</fullName>
    </recommendedName>
</protein>
<comment type="caution">
    <text evidence="1">The sequence shown here is derived from an EMBL/GenBank/DDBJ whole genome shotgun (WGS) entry which is preliminary data.</text>
</comment>
<evidence type="ECO:0000313" key="2">
    <source>
        <dbReference type="Proteomes" id="UP001457282"/>
    </source>
</evidence>
<proteinExistence type="predicted"/>
<sequence length="97" mass="11187">MELFFQVMEYKEVVINGFIDPGDRVNLTQNQREELIKNRKKDNRALMYIYGAIVSDVYEKITNASTAKEAWDCLINCYMGQDNVKKMKANGEAIADL</sequence>
<dbReference type="AlphaFoldDB" id="A0AAW1WF65"/>
<dbReference type="EMBL" id="JBEDUW010000006">
    <property type="protein sequence ID" value="KAK9922728.1"/>
    <property type="molecule type" value="Genomic_DNA"/>
</dbReference>
<name>A0AAW1WF65_RUBAR</name>
<gene>
    <name evidence="1" type="ORF">M0R45_031177</name>
</gene>
<evidence type="ECO:0000313" key="1">
    <source>
        <dbReference type="EMBL" id="KAK9922728.1"/>
    </source>
</evidence>
<dbReference type="Proteomes" id="UP001457282">
    <property type="component" value="Unassembled WGS sequence"/>
</dbReference>